<gene>
    <name evidence="3" type="ORF">SASPL_152475</name>
</gene>
<reference evidence="3" key="1">
    <citation type="submission" date="2018-01" db="EMBL/GenBank/DDBJ databases">
        <authorList>
            <person name="Mao J.F."/>
        </authorList>
    </citation>
    <scope>NUCLEOTIDE SEQUENCE</scope>
    <source>
        <strain evidence="3">Huo1</strain>
        <tissue evidence="3">Leaf</tissue>
    </source>
</reference>
<organism evidence="3">
    <name type="scientific">Salvia splendens</name>
    <name type="common">Scarlet sage</name>
    <dbReference type="NCBI Taxonomy" id="180675"/>
    <lineage>
        <taxon>Eukaryota</taxon>
        <taxon>Viridiplantae</taxon>
        <taxon>Streptophyta</taxon>
        <taxon>Embryophyta</taxon>
        <taxon>Tracheophyta</taxon>
        <taxon>Spermatophyta</taxon>
        <taxon>Magnoliopsida</taxon>
        <taxon>eudicotyledons</taxon>
        <taxon>Gunneridae</taxon>
        <taxon>Pentapetalae</taxon>
        <taxon>asterids</taxon>
        <taxon>lamiids</taxon>
        <taxon>Lamiales</taxon>
        <taxon>Lamiaceae</taxon>
        <taxon>Nepetoideae</taxon>
        <taxon>Mentheae</taxon>
        <taxon>Salviinae</taxon>
        <taxon>Salvia</taxon>
        <taxon>Salvia subgen. Calosphace</taxon>
        <taxon>core Calosphace</taxon>
    </lineage>
</organism>
<protein>
    <recommendedName>
        <fullName evidence="2">Tf2-1-like SH3-like domain-containing protein</fullName>
    </recommendedName>
</protein>
<name>A0A8X8W3G0_SALSN</name>
<evidence type="ECO:0000313" key="4">
    <source>
        <dbReference type="Proteomes" id="UP000298416"/>
    </source>
</evidence>
<evidence type="ECO:0000259" key="2">
    <source>
        <dbReference type="Pfam" id="PF24626"/>
    </source>
</evidence>
<feature type="domain" description="Tf2-1-like SH3-like" evidence="2">
    <location>
        <begin position="17"/>
        <end position="81"/>
    </location>
</feature>
<dbReference type="Pfam" id="PF24626">
    <property type="entry name" value="SH3_Tf2-1"/>
    <property type="match status" value="1"/>
</dbReference>
<dbReference type="EMBL" id="PNBA02000021">
    <property type="protein sequence ID" value="KAG6387288.1"/>
    <property type="molecule type" value="Genomic_DNA"/>
</dbReference>
<evidence type="ECO:0000256" key="1">
    <source>
        <dbReference type="SAM" id="MobiDB-lite"/>
    </source>
</evidence>
<proteinExistence type="predicted"/>
<keyword evidence="4" id="KW-1185">Reference proteome</keyword>
<dbReference type="InterPro" id="IPR056924">
    <property type="entry name" value="SH3_Tf2-1"/>
</dbReference>
<accession>A0A8X8W3G0</accession>
<feature type="region of interest" description="Disordered" evidence="1">
    <location>
        <begin position="111"/>
        <end position="147"/>
    </location>
</feature>
<sequence length="152" mass="17180">MTASAYRKRRDVEFAVGDMVCVRFRPHRQSTLFSSRNKKLAPRFFGPFRIESRIGAIAYRLQLPESTHIHPVFHVSLLKRAVGEATAEANLPDGLGGNDPPFLPEKVLDTRSNQRDGEVHMDGRGRGKQARQTRRVEENKKAIEGNGKRLVC</sequence>
<feature type="compositionally biased region" description="Basic and acidic residues" evidence="1">
    <location>
        <begin position="134"/>
        <end position="147"/>
    </location>
</feature>
<evidence type="ECO:0000313" key="3">
    <source>
        <dbReference type="EMBL" id="KAG6387288.1"/>
    </source>
</evidence>
<dbReference type="PANTHER" id="PTHR46148:SF52">
    <property type="entry name" value="OS04G0603800 PROTEIN"/>
    <property type="match status" value="1"/>
</dbReference>
<dbReference type="Proteomes" id="UP000298416">
    <property type="component" value="Unassembled WGS sequence"/>
</dbReference>
<comment type="caution">
    <text evidence="3">The sequence shown here is derived from an EMBL/GenBank/DDBJ whole genome shotgun (WGS) entry which is preliminary data.</text>
</comment>
<dbReference type="PANTHER" id="PTHR46148">
    <property type="entry name" value="CHROMO DOMAIN-CONTAINING PROTEIN"/>
    <property type="match status" value="1"/>
</dbReference>
<reference evidence="3" key="2">
    <citation type="submission" date="2020-08" db="EMBL/GenBank/DDBJ databases">
        <title>Plant Genome Project.</title>
        <authorList>
            <person name="Zhang R.-G."/>
        </authorList>
    </citation>
    <scope>NUCLEOTIDE SEQUENCE</scope>
    <source>
        <strain evidence="3">Huo1</strain>
        <tissue evidence="3">Leaf</tissue>
    </source>
</reference>
<feature type="compositionally biased region" description="Basic and acidic residues" evidence="1">
    <location>
        <begin position="111"/>
        <end position="125"/>
    </location>
</feature>
<dbReference type="AlphaFoldDB" id="A0A8X8W3G0"/>